<keyword evidence="4" id="KW-0853">WD repeat</keyword>
<feature type="domain" description="Mediator complex subunit Med16 N-terminal" evidence="12">
    <location>
        <begin position="133"/>
        <end position="407"/>
    </location>
</feature>
<evidence type="ECO:0000256" key="7">
    <source>
        <dbReference type="ARBA" id="ARBA00023159"/>
    </source>
</evidence>
<dbReference type="Pfam" id="PF20718">
    <property type="entry name" value="Med16_bridge"/>
    <property type="match status" value="1"/>
</dbReference>
<dbReference type="PANTHER" id="PTHR13224">
    <property type="entry name" value="THYROID HORMONE RECEPTOR-ASSOCIATED PROTEIN-RELATED"/>
    <property type="match status" value="1"/>
</dbReference>
<evidence type="ECO:0000313" key="16">
    <source>
        <dbReference type="Proteomes" id="UP000549394"/>
    </source>
</evidence>
<evidence type="ECO:0000256" key="11">
    <source>
        <dbReference type="RuleBase" id="RU364149"/>
    </source>
</evidence>
<evidence type="ECO:0000256" key="8">
    <source>
        <dbReference type="ARBA" id="ARBA00023163"/>
    </source>
</evidence>
<evidence type="ECO:0000256" key="4">
    <source>
        <dbReference type="ARBA" id="ARBA00022574"/>
    </source>
</evidence>
<dbReference type="InterPro" id="IPR048616">
    <property type="entry name" value="MED16_bridge"/>
</dbReference>
<dbReference type="GO" id="GO:0045893">
    <property type="term" value="P:positive regulation of DNA-templated transcription"/>
    <property type="evidence" value="ECO:0007669"/>
    <property type="project" value="TreeGrafter"/>
</dbReference>
<evidence type="ECO:0000256" key="9">
    <source>
        <dbReference type="ARBA" id="ARBA00023242"/>
    </source>
</evidence>
<dbReference type="Pfam" id="PF11635">
    <property type="entry name" value="Med16_N"/>
    <property type="match status" value="1"/>
</dbReference>
<evidence type="ECO:0000259" key="13">
    <source>
        <dbReference type="Pfam" id="PF20718"/>
    </source>
</evidence>
<accession>A0A7I8VWS4</accession>
<evidence type="ECO:0000256" key="3">
    <source>
        <dbReference type="ARBA" id="ARBA00019614"/>
    </source>
</evidence>
<keyword evidence="5" id="KW-0677">Repeat</keyword>
<evidence type="ECO:0000259" key="14">
    <source>
        <dbReference type="Pfam" id="PF20719"/>
    </source>
</evidence>
<keyword evidence="6 11" id="KW-0805">Transcription regulation</keyword>
<dbReference type="OrthoDB" id="10018574at2759"/>
<keyword evidence="9 11" id="KW-0539">Nucleus</keyword>
<dbReference type="InterPro" id="IPR048338">
    <property type="entry name" value="Mediator_Med16"/>
</dbReference>
<dbReference type="AlphaFoldDB" id="A0A7I8VWS4"/>
<gene>
    <name evidence="11" type="primary">MED16</name>
    <name evidence="15" type="ORF">DGYR_LOCUS8455</name>
</gene>
<dbReference type="Pfam" id="PF20719">
    <property type="entry name" value="Med16_C"/>
    <property type="match status" value="1"/>
</dbReference>
<sequence>MEQIFSIKSQKVHEWIPKGDYNVLCALCDDTLAFTSAQDLKLKAQNPDSPKPIEDATTISLYVCDILEPWHLFLINRRCENIIHLIWSSNSPNQKRLLVADESGKIEVWQRKQTMTHVLLNDWTCTHSVNLSGEIIVCAKWFQNGAERNIKLWREIIGLYDDKYPKIDCKCTVEELQSPGEGADGFCVITSSGLFAWAVISKVNSDVYVEKHSLFQNCRSYIAVADINFHIDSSFVVAVSDGCSTSPISTYKVQISSQNSAYSTSISSGLGIVLQDNSSEISVTHLKFTCRFSLNDELIVVTEQDKRSKVTFLKLDKEVSNLHPAILNASHGNMPLKFEESCWISLAEFMCNSLVMSIAAPHRYGDRSDVNNSFEQVVISESNGAVHLFSLKDWQLSCSSDHFEKYDYDKCLSCVDQSYNGTVFVGLDRYGTITCYKVTNTRDSSFPLSSFCISSMLEYCLLREKDSWDVMCCLKSPNAEAIWKQINDNFYRQLKPVQDYFAVSILMLNVRIQKVLSTSNSRPADYYLEALLTHYWYLFSRKLHLRRPTQMMERVKLQKMIEILSSTIENSRELDPNNLVSLKEIELRQDVFTTCLPSLEFVCQLAIQVFFEVANMSNYLVSIHRNPGALCKLRCLIFVIRNSIKSNFEPPLLRKGVQTQRDGLGRIYTLLTKLWMVRIEKDAECDENLLNDMSLIHAHFLTHPPQVPQTLTSRDFIYQGNASNNFHYGEEPEIKNATNLSSLQRPKQEYDCITQMALGCISTKSTRQCTRCGGLSYYSPTEQKSSQYTCTRWRCLCGGQWRCF</sequence>
<name>A0A7I8VWS4_9ANNE</name>
<dbReference type="Proteomes" id="UP000549394">
    <property type="component" value="Unassembled WGS sequence"/>
</dbReference>
<proteinExistence type="inferred from homology"/>
<dbReference type="SUPFAM" id="SSF69322">
    <property type="entry name" value="Tricorn protease domain 2"/>
    <property type="match status" value="1"/>
</dbReference>
<comment type="subunit">
    <text evidence="11">Component of the Mediator complex.</text>
</comment>
<comment type="subcellular location">
    <subcellularLocation>
        <location evidence="1 11">Nucleus</location>
    </subcellularLocation>
</comment>
<evidence type="ECO:0000313" key="15">
    <source>
        <dbReference type="EMBL" id="CAD5120348.1"/>
    </source>
</evidence>
<comment type="caution">
    <text evidence="15">The sequence shown here is derived from an EMBL/GenBank/DDBJ whole genome shotgun (WGS) entry which is preliminary data.</text>
</comment>
<organism evidence="15 16">
    <name type="scientific">Dimorphilus gyrociliatus</name>
    <dbReference type="NCBI Taxonomy" id="2664684"/>
    <lineage>
        <taxon>Eukaryota</taxon>
        <taxon>Metazoa</taxon>
        <taxon>Spiralia</taxon>
        <taxon>Lophotrochozoa</taxon>
        <taxon>Annelida</taxon>
        <taxon>Polychaeta</taxon>
        <taxon>Polychaeta incertae sedis</taxon>
        <taxon>Dinophilidae</taxon>
        <taxon>Dimorphilus</taxon>
    </lineage>
</organism>
<comment type="function">
    <text evidence="11">Component of the Mediator complex, a coactivator involved in the regulated transcription of nearly all RNA polymerase II-dependent genes. Mediator functions as a bridge to convey information from gene-specific regulatory proteins to the basal RNA polymerase II transcription machinery. Mediator is recruited to promoters by direct interactions with regulatory proteins and serves as a scaffold for the assembly of a functional preinitiation complex with RNA polymerase II and the general transcription factors.</text>
</comment>
<dbReference type="PANTHER" id="PTHR13224:SF6">
    <property type="entry name" value="MEDIATOR OF RNA POLYMERASE II TRANSCRIPTION SUBUNIT 16"/>
    <property type="match status" value="1"/>
</dbReference>
<evidence type="ECO:0000256" key="6">
    <source>
        <dbReference type="ARBA" id="ARBA00023015"/>
    </source>
</evidence>
<keyword evidence="7 11" id="KW-0010">Activator</keyword>
<reference evidence="15 16" key="1">
    <citation type="submission" date="2020-08" db="EMBL/GenBank/DDBJ databases">
        <authorList>
            <person name="Hejnol A."/>
        </authorList>
    </citation>
    <scope>NUCLEOTIDE SEQUENCE [LARGE SCALE GENOMIC DNA]</scope>
</reference>
<evidence type="ECO:0000259" key="12">
    <source>
        <dbReference type="Pfam" id="PF11635"/>
    </source>
</evidence>
<feature type="domain" description="Mediator of RNA polymerase II transcription subunit 16 central helical bridge" evidence="13">
    <location>
        <begin position="456"/>
        <end position="641"/>
    </location>
</feature>
<dbReference type="InterPro" id="IPR021665">
    <property type="entry name" value="Mediator_Med16_N"/>
</dbReference>
<comment type="similarity">
    <text evidence="2 11">Belongs to the Mediator complex subunit 16 family.</text>
</comment>
<evidence type="ECO:0000256" key="2">
    <source>
        <dbReference type="ARBA" id="ARBA00006543"/>
    </source>
</evidence>
<dbReference type="EMBL" id="CAJFCJ010000012">
    <property type="protein sequence ID" value="CAD5120348.1"/>
    <property type="molecule type" value="Genomic_DNA"/>
</dbReference>
<evidence type="ECO:0000256" key="5">
    <source>
        <dbReference type="ARBA" id="ARBA00022737"/>
    </source>
</evidence>
<feature type="domain" description="Mediator complex subunit 16 C-terminal" evidence="14">
    <location>
        <begin position="738"/>
        <end position="802"/>
    </location>
</feature>
<keyword evidence="16" id="KW-1185">Reference proteome</keyword>
<evidence type="ECO:0000256" key="1">
    <source>
        <dbReference type="ARBA" id="ARBA00004123"/>
    </source>
</evidence>
<dbReference type="InterPro" id="IPR048339">
    <property type="entry name" value="Mediator_Med16_C"/>
</dbReference>
<evidence type="ECO:0000256" key="10">
    <source>
        <dbReference type="ARBA" id="ARBA00032015"/>
    </source>
</evidence>
<keyword evidence="8 11" id="KW-0804">Transcription</keyword>
<dbReference type="GO" id="GO:0016592">
    <property type="term" value="C:mediator complex"/>
    <property type="evidence" value="ECO:0007669"/>
    <property type="project" value="InterPro"/>
</dbReference>
<protein>
    <recommendedName>
        <fullName evidence="3 11">Mediator of RNA polymerase II transcription subunit 16</fullName>
    </recommendedName>
    <alternativeName>
        <fullName evidence="10 11">Mediator complex subunit 16</fullName>
    </alternativeName>
</protein>